<evidence type="ECO:0000256" key="3">
    <source>
        <dbReference type="ARBA" id="ARBA00022630"/>
    </source>
</evidence>
<dbReference type="Proteomes" id="UP000223370">
    <property type="component" value="Unassembled WGS sequence"/>
</dbReference>
<evidence type="ECO:0000256" key="4">
    <source>
        <dbReference type="ARBA" id="ARBA00022827"/>
    </source>
</evidence>
<evidence type="ECO:0000313" key="11">
    <source>
        <dbReference type="Proteomes" id="UP000223370"/>
    </source>
</evidence>
<comment type="cofactor">
    <cofactor evidence="1">
        <name>FAD</name>
        <dbReference type="ChEBI" id="CHEBI:57692"/>
    </cofactor>
</comment>
<keyword evidence="3" id="KW-0285">Flavoprotein</keyword>
<dbReference type="Gene3D" id="3.30.390.30">
    <property type="match status" value="1"/>
</dbReference>
<feature type="domain" description="Pyridine nucleotide-disulphide oxidoreductase dimerisation" evidence="8">
    <location>
        <begin position="333"/>
        <end position="427"/>
    </location>
</feature>
<evidence type="ECO:0000256" key="1">
    <source>
        <dbReference type="ARBA" id="ARBA00001974"/>
    </source>
</evidence>
<name>A0A1Z5IZP2_9LACO</name>
<organism evidence="10 11">
    <name type="scientific">Secundilactobacillus silagincola</name>
    <dbReference type="NCBI Taxonomy" id="1714681"/>
    <lineage>
        <taxon>Bacteria</taxon>
        <taxon>Bacillati</taxon>
        <taxon>Bacillota</taxon>
        <taxon>Bacilli</taxon>
        <taxon>Lactobacillales</taxon>
        <taxon>Lactobacillaceae</taxon>
        <taxon>Secundilactobacillus</taxon>
    </lineage>
</organism>
<dbReference type="SUPFAM" id="SSF55424">
    <property type="entry name" value="FAD/NAD-linked reductases, dimerisation (C-terminal) domain"/>
    <property type="match status" value="1"/>
</dbReference>
<evidence type="ECO:0000256" key="2">
    <source>
        <dbReference type="ARBA" id="ARBA00009130"/>
    </source>
</evidence>
<dbReference type="SUPFAM" id="SSF51905">
    <property type="entry name" value="FAD/NAD(P)-binding domain"/>
    <property type="match status" value="2"/>
</dbReference>
<dbReference type="InterPro" id="IPR050260">
    <property type="entry name" value="FAD-bd_OxRdtase"/>
</dbReference>
<dbReference type="InterPro" id="IPR016156">
    <property type="entry name" value="FAD/NAD-linked_Rdtase_dimer_sf"/>
</dbReference>
<keyword evidence="6" id="KW-0558">Oxidation</keyword>
<accession>A0A1Z5IZP2</accession>
<proteinExistence type="inferred from homology"/>
<dbReference type="InterPro" id="IPR036188">
    <property type="entry name" value="FAD/NAD-bd_sf"/>
</dbReference>
<keyword evidence="5" id="KW-0560">Oxidoreductase</keyword>
<sequence>MKVIIIGCTHAGTVAATEILKNHPETDLTIYERTDNFSFLSCGISLYLEGKVKKLEDMFYSSPQELRDMGATVHDKHDVLKVDANTHTIQVANMETGEVFNDTYDKLIMTTGSSVKVPPLYGIDNTRVLLCKNYQQAQTIYKAAKKYHNIAIIGAGYAGVEFAEALSETGHQVSLFQARSQVLNNYVDGTMSNWAVQQLQDHHVAVHLETEVSAFTSTKASDQITIETNQGDFKTDIALVSTGFTPNTSLLSSQVDVERHGSFLTNRYLQTSNPDIYAAGDCCMVRFNPTGTPAYTPLASVAIRQGMLVAHNIFGHTHPYIGTQASSALSLYDHALATTGLTLTHALKRGIDADSVTFDGTWRPGYMPSTDPLTIVLVYDKGSRRILGAQLLSKHDITQSANAVSVAIQNNNTIDDLAFVDMLFQPNFDYPFNYLNQVAQLAINKEADAGRTEPRFTAPGYSKPSQKS</sequence>
<dbReference type="Pfam" id="PF07992">
    <property type="entry name" value="Pyr_redox_2"/>
    <property type="match status" value="1"/>
</dbReference>
<dbReference type="AlphaFoldDB" id="A0A1Z5IZP2"/>
<evidence type="ECO:0000259" key="8">
    <source>
        <dbReference type="Pfam" id="PF02852"/>
    </source>
</evidence>
<dbReference type="OrthoDB" id="9802028at2"/>
<comment type="caution">
    <text evidence="10">The sequence shown here is derived from an EMBL/GenBank/DDBJ whole genome shotgun (WGS) entry which is preliminary data.</text>
</comment>
<keyword evidence="4" id="KW-0274">FAD</keyword>
<evidence type="ECO:0000256" key="5">
    <source>
        <dbReference type="ARBA" id="ARBA00023002"/>
    </source>
</evidence>
<comment type="similarity">
    <text evidence="2">Belongs to the class-III pyridine nucleotide-disulfide oxidoreductase family.</text>
</comment>
<keyword evidence="7" id="KW-0676">Redox-active center</keyword>
<dbReference type="Pfam" id="PF02852">
    <property type="entry name" value="Pyr_redox_dim"/>
    <property type="match status" value="1"/>
</dbReference>
<dbReference type="Gene3D" id="3.50.50.60">
    <property type="entry name" value="FAD/NAD(P)-binding domain"/>
    <property type="match status" value="2"/>
</dbReference>
<evidence type="ECO:0000256" key="6">
    <source>
        <dbReference type="ARBA" id="ARBA00023097"/>
    </source>
</evidence>
<reference evidence="10 11" key="1">
    <citation type="submission" date="2015-11" db="EMBL/GenBank/DDBJ databases">
        <title>Draft genome sequences of new species of the genus Lactobacillus isolated from orchardgrass silage.</title>
        <authorList>
            <person name="Tohno M."/>
            <person name="Tanizawa Y."/>
            <person name="Arita M."/>
        </authorList>
    </citation>
    <scope>NUCLEOTIDE SEQUENCE [LARGE SCALE GENOMIC DNA]</scope>
    <source>
        <strain evidence="10 11">IWT5</strain>
    </source>
</reference>
<evidence type="ECO:0000259" key="9">
    <source>
        <dbReference type="Pfam" id="PF07992"/>
    </source>
</evidence>
<gene>
    <name evidence="10" type="ORF">IWT5_00033</name>
</gene>
<dbReference type="PRINTS" id="PR00368">
    <property type="entry name" value="FADPNR"/>
</dbReference>
<dbReference type="PANTHER" id="PTHR43429">
    <property type="entry name" value="PYRIDINE NUCLEOTIDE-DISULFIDE OXIDOREDUCTASE DOMAIN-CONTAINING"/>
    <property type="match status" value="1"/>
</dbReference>
<dbReference type="InterPro" id="IPR004099">
    <property type="entry name" value="Pyr_nucl-diS_OxRdtase_dimer"/>
</dbReference>
<feature type="domain" description="FAD/NAD(P)-binding" evidence="9">
    <location>
        <begin position="1"/>
        <end position="306"/>
    </location>
</feature>
<evidence type="ECO:0000256" key="7">
    <source>
        <dbReference type="ARBA" id="ARBA00023284"/>
    </source>
</evidence>
<evidence type="ECO:0000313" key="10">
    <source>
        <dbReference type="EMBL" id="GAX07300.1"/>
    </source>
</evidence>
<dbReference type="PANTHER" id="PTHR43429:SF1">
    <property type="entry name" value="NAD(P)H SULFUR OXIDOREDUCTASE (COA-DEPENDENT)"/>
    <property type="match status" value="1"/>
</dbReference>
<dbReference type="InterPro" id="IPR023753">
    <property type="entry name" value="FAD/NAD-binding_dom"/>
</dbReference>
<dbReference type="PRINTS" id="PR00411">
    <property type="entry name" value="PNDRDTASEI"/>
</dbReference>
<dbReference type="EMBL" id="BCMJ01000001">
    <property type="protein sequence ID" value="GAX07300.1"/>
    <property type="molecule type" value="Genomic_DNA"/>
</dbReference>
<protein>
    <submittedName>
        <fullName evidence="10">NADH oxidase</fullName>
    </submittedName>
</protein>
<dbReference type="GO" id="GO:0016491">
    <property type="term" value="F:oxidoreductase activity"/>
    <property type="evidence" value="ECO:0007669"/>
    <property type="project" value="UniProtKB-KW"/>
</dbReference>
<dbReference type="RefSeq" id="WP_098823301.1">
    <property type="nucleotide sequence ID" value="NZ_BCMJ01000001.1"/>
</dbReference>
<keyword evidence="11" id="KW-1185">Reference proteome</keyword>